<evidence type="ECO:0000256" key="12">
    <source>
        <dbReference type="ARBA" id="ARBA00023170"/>
    </source>
</evidence>
<evidence type="ECO:0000313" key="19">
    <source>
        <dbReference type="WBParaSite" id="HNAJ_0000204801-mRNA-1"/>
    </source>
</evidence>
<evidence type="ECO:0000256" key="7">
    <source>
        <dbReference type="ARBA" id="ARBA00022777"/>
    </source>
</evidence>
<evidence type="ECO:0000256" key="6">
    <source>
        <dbReference type="ARBA" id="ARBA00022741"/>
    </source>
</evidence>
<evidence type="ECO:0000256" key="9">
    <source>
        <dbReference type="ARBA" id="ARBA00022989"/>
    </source>
</evidence>
<keyword evidence="13" id="KW-0325">Glycoprotein</keyword>
<dbReference type="STRING" id="102285.A0A0R3T4R0"/>
<keyword evidence="11" id="KW-0829">Tyrosine-protein kinase</keyword>
<evidence type="ECO:0000313" key="18">
    <source>
        <dbReference type="Proteomes" id="UP000278807"/>
    </source>
</evidence>
<evidence type="ECO:0000256" key="11">
    <source>
        <dbReference type="ARBA" id="ARBA00023137"/>
    </source>
</evidence>
<keyword evidence="4" id="KW-0808">Transferase</keyword>
<dbReference type="InterPro" id="IPR006211">
    <property type="entry name" value="Furin-like_Cys-rich_dom"/>
</dbReference>
<evidence type="ECO:0000256" key="10">
    <source>
        <dbReference type="ARBA" id="ARBA00023136"/>
    </source>
</evidence>
<evidence type="ECO:0000256" key="5">
    <source>
        <dbReference type="ARBA" id="ARBA00022692"/>
    </source>
</evidence>
<keyword evidence="18" id="KW-1185">Reference proteome</keyword>
<feature type="domain" description="Furin-like cysteine-rich" evidence="15">
    <location>
        <begin position="186"/>
        <end position="274"/>
    </location>
</feature>
<evidence type="ECO:0000256" key="4">
    <source>
        <dbReference type="ARBA" id="ARBA00022679"/>
    </source>
</evidence>
<keyword evidence="8" id="KW-0067">ATP-binding</keyword>
<dbReference type="EMBL" id="UZAE01000915">
    <property type="protein sequence ID" value="VDN97905.1"/>
    <property type="molecule type" value="Genomic_DNA"/>
</dbReference>
<dbReference type="CDD" id="cd00064">
    <property type="entry name" value="FU"/>
    <property type="match status" value="1"/>
</dbReference>
<dbReference type="Pfam" id="PF00757">
    <property type="entry name" value="Furin-like"/>
    <property type="match status" value="1"/>
</dbReference>
<dbReference type="GO" id="GO:0004714">
    <property type="term" value="F:transmembrane receptor protein tyrosine kinase activity"/>
    <property type="evidence" value="ECO:0007669"/>
    <property type="project" value="UniProtKB-EC"/>
</dbReference>
<evidence type="ECO:0000313" key="17">
    <source>
        <dbReference type="EMBL" id="VDN97905.1"/>
    </source>
</evidence>
<reference evidence="17 18" key="2">
    <citation type="submission" date="2018-11" db="EMBL/GenBank/DDBJ databases">
        <authorList>
            <consortium name="Pathogen Informatics"/>
        </authorList>
    </citation>
    <scope>NUCLEOTIDE SEQUENCE [LARGE SCALE GENOMIC DNA]</scope>
</reference>
<name>A0A0R3T4R0_RODNA</name>
<gene>
    <name evidence="17" type="ORF">HNAJ_LOCUS2046</name>
</gene>
<evidence type="ECO:0000256" key="13">
    <source>
        <dbReference type="ARBA" id="ARBA00023180"/>
    </source>
</evidence>
<dbReference type="EC" id="2.7.10.1" evidence="2"/>
<feature type="domain" description="Receptor L-domain" evidence="16">
    <location>
        <begin position="24"/>
        <end position="131"/>
    </location>
</feature>
<organism evidence="19">
    <name type="scientific">Rodentolepis nana</name>
    <name type="common">Dwarf tapeworm</name>
    <name type="synonym">Hymenolepis nana</name>
    <dbReference type="NCBI Taxonomy" id="102285"/>
    <lineage>
        <taxon>Eukaryota</taxon>
        <taxon>Metazoa</taxon>
        <taxon>Spiralia</taxon>
        <taxon>Lophotrochozoa</taxon>
        <taxon>Platyhelminthes</taxon>
        <taxon>Cestoda</taxon>
        <taxon>Eucestoda</taxon>
        <taxon>Cyclophyllidea</taxon>
        <taxon>Hymenolepididae</taxon>
        <taxon>Rodentolepis</taxon>
    </lineage>
</organism>
<evidence type="ECO:0000256" key="2">
    <source>
        <dbReference type="ARBA" id="ARBA00011902"/>
    </source>
</evidence>
<dbReference type="InterPro" id="IPR006212">
    <property type="entry name" value="Furin_repeat"/>
</dbReference>
<dbReference type="SUPFAM" id="SSF52058">
    <property type="entry name" value="L domain-like"/>
    <property type="match status" value="1"/>
</dbReference>
<keyword evidence="5" id="KW-0812">Transmembrane</keyword>
<dbReference type="GO" id="GO:0005524">
    <property type="term" value="F:ATP binding"/>
    <property type="evidence" value="ECO:0007669"/>
    <property type="project" value="UniProtKB-KW"/>
</dbReference>
<keyword evidence="9" id="KW-1133">Transmembrane helix</keyword>
<reference evidence="19" key="1">
    <citation type="submission" date="2017-02" db="UniProtKB">
        <authorList>
            <consortium name="WormBaseParasite"/>
        </authorList>
    </citation>
    <scope>IDENTIFICATION</scope>
</reference>
<dbReference type="Pfam" id="PF01030">
    <property type="entry name" value="Recep_L_domain"/>
    <property type="match status" value="1"/>
</dbReference>
<sequence>MNVISGFPIDGSYEYIKKLFSSRCTHIIGNLIIYGLHPSPNGTEPDLGFLKSIEEISGFLIIMNSSIREIPFSSLKVIRGLGGGYKIHEDLPPATLLIRHNYDSNRILYRINFDQLKAIENGDVYMFDNPVGCDLVGGLVFKNLFTNPAEQRFHNSLDLDLPILNSTLNEPCQSSNPGALLASNGGRCQKRSCDWCFQMPDQGPEREEYCCHPSCLGGCTGPQESDCFACKNFYDGEKCVESCPKPTTVQHYRLTLNVRFKYEFNGFCVNECPGNEIALNFVKFSNEFQP</sequence>
<dbReference type="WBParaSite" id="HNAJ_0000204801-mRNA-1">
    <property type="protein sequence ID" value="HNAJ_0000204801-mRNA-1"/>
    <property type="gene ID" value="HNAJ_0000204801"/>
</dbReference>
<evidence type="ECO:0000259" key="16">
    <source>
        <dbReference type="Pfam" id="PF01030"/>
    </source>
</evidence>
<dbReference type="Gene3D" id="2.10.220.10">
    <property type="entry name" value="Hormone Receptor, Insulin-like Growth Factor Receptor 1, Chain A, domain 2"/>
    <property type="match status" value="1"/>
</dbReference>
<keyword evidence="10" id="KW-0472">Membrane</keyword>
<keyword evidence="12" id="KW-0675">Receptor</keyword>
<comment type="catalytic activity">
    <reaction evidence="14">
        <text>L-tyrosyl-[protein] + ATP = O-phospho-L-tyrosyl-[protein] + ADP + H(+)</text>
        <dbReference type="Rhea" id="RHEA:10596"/>
        <dbReference type="Rhea" id="RHEA-COMP:10136"/>
        <dbReference type="Rhea" id="RHEA-COMP:20101"/>
        <dbReference type="ChEBI" id="CHEBI:15378"/>
        <dbReference type="ChEBI" id="CHEBI:30616"/>
        <dbReference type="ChEBI" id="CHEBI:46858"/>
        <dbReference type="ChEBI" id="CHEBI:61978"/>
        <dbReference type="ChEBI" id="CHEBI:456216"/>
        <dbReference type="EC" id="2.7.10.1"/>
    </reaction>
</comment>
<dbReference type="Gene3D" id="3.80.20.20">
    <property type="entry name" value="Receptor L-domain"/>
    <property type="match status" value="1"/>
</dbReference>
<accession>A0A0R3T4R0</accession>
<keyword evidence="3" id="KW-0597">Phosphoprotein</keyword>
<dbReference type="SMART" id="SM00261">
    <property type="entry name" value="FU"/>
    <property type="match status" value="1"/>
</dbReference>
<dbReference type="InterPro" id="IPR009030">
    <property type="entry name" value="Growth_fac_rcpt_cys_sf"/>
</dbReference>
<dbReference type="InterPro" id="IPR036941">
    <property type="entry name" value="Rcpt_L-dom_sf"/>
</dbReference>
<dbReference type="AlphaFoldDB" id="A0A0R3T4R0"/>
<dbReference type="SUPFAM" id="SSF57184">
    <property type="entry name" value="Growth factor receptor domain"/>
    <property type="match status" value="1"/>
</dbReference>
<evidence type="ECO:0000256" key="8">
    <source>
        <dbReference type="ARBA" id="ARBA00022840"/>
    </source>
</evidence>
<evidence type="ECO:0000256" key="1">
    <source>
        <dbReference type="ARBA" id="ARBA00004479"/>
    </source>
</evidence>
<proteinExistence type="predicted"/>
<evidence type="ECO:0000256" key="3">
    <source>
        <dbReference type="ARBA" id="ARBA00022553"/>
    </source>
</evidence>
<dbReference type="OrthoDB" id="6219513at2759"/>
<keyword evidence="7" id="KW-0418">Kinase</keyword>
<comment type="subcellular location">
    <subcellularLocation>
        <location evidence="1">Membrane</location>
        <topology evidence="1">Single-pass type I membrane protein</topology>
    </subcellularLocation>
</comment>
<dbReference type="InterPro" id="IPR000494">
    <property type="entry name" value="Rcpt_L-dom"/>
</dbReference>
<dbReference type="GO" id="GO:0016020">
    <property type="term" value="C:membrane"/>
    <property type="evidence" value="ECO:0007669"/>
    <property type="project" value="UniProtKB-SubCell"/>
</dbReference>
<dbReference type="Proteomes" id="UP000278807">
    <property type="component" value="Unassembled WGS sequence"/>
</dbReference>
<keyword evidence="6" id="KW-0547">Nucleotide-binding</keyword>
<evidence type="ECO:0000259" key="15">
    <source>
        <dbReference type="Pfam" id="PF00757"/>
    </source>
</evidence>
<protein>
    <recommendedName>
        <fullName evidence="2">receptor protein-tyrosine kinase</fullName>
        <ecNumber evidence="2">2.7.10.1</ecNumber>
    </recommendedName>
</protein>
<evidence type="ECO:0000256" key="14">
    <source>
        <dbReference type="ARBA" id="ARBA00051243"/>
    </source>
</evidence>